<proteinExistence type="predicted"/>
<gene>
    <name evidence="1" type="ORF">SVUK_LOCUS3936</name>
</gene>
<evidence type="ECO:0000313" key="1">
    <source>
        <dbReference type="EMBL" id="VDM68938.1"/>
    </source>
</evidence>
<dbReference type="Proteomes" id="UP000270094">
    <property type="component" value="Unassembled WGS sequence"/>
</dbReference>
<reference evidence="1 2" key="1">
    <citation type="submission" date="2018-11" db="EMBL/GenBank/DDBJ databases">
        <authorList>
            <consortium name="Pathogen Informatics"/>
        </authorList>
    </citation>
    <scope>NUCLEOTIDE SEQUENCE [LARGE SCALE GENOMIC DNA]</scope>
</reference>
<organism evidence="1 2">
    <name type="scientific">Strongylus vulgaris</name>
    <name type="common">Blood worm</name>
    <dbReference type="NCBI Taxonomy" id="40348"/>
    <lineage>
        <taxon>Eukaryota</taxon>
        <taxon>Metazoa</taxon>
        <taxon>Ecdysozoa</taxon>
        <taxon>Nematoda</taxon>
        <taxon>Chromadorea</taxon>
        <taxon>Rhabditida</taxon>
        <taxon>Rhabditina</taxon>
        <taxon>Rhabditomorpha</taxon>
        <taxon>Strongyloidea</taxon>
        <taxon>Strongylidae</taxon>
        <taxon>Strongylus</taxon>
    </lineage>
</organism>
<sequence length="74" mass="8515">MNMEYDWKEELNSRQRAAWGAFGPMKGHRPADRPRAPPVRFDCPPCTCYEQTCPGIVAALKAFKQLTERLNDVF</sequence>
<evidence type="ECO:0000313" key="2">
    <source>
        <dbReference type="Proteomes" id="UP000270094"/>
    </source>
</evidence>
<keyword evidence="2" id="KW-1185">Reference proteome</keyword>
<dbReference type="AlphaFoldDB" id="A0A3P7KM94"/>
<accession>A0A3P7KM94</accession>
<name>A0A3P7KM94_STRVU</name>
<dbReference type="EMBL" id="UYYB01010518">
    <property type="protein sequence ID" value="VDM68938.1"/>
    <property type="molecule type" value="Genomic_DNA"/>
</dbReference>
<protein>
    <submittedName>
        <fullName evidence="1">Uncharacterized protein</fullName>
    </submittedName>
</protein>